<dbReference type="STRING" id="52838.A0A4S8K233"/>
<gene>
    <name evidence="1" type="ORF">C4D60_Mb08t07470</name>
</gene>
<keyword evidence="2" id="KW-1185">Reference proteome</keyword>
<protein>
    <submittedName>
        <fullName evidence="1">Uncharacterized protein</fullName>
    </submittedName>
</protein>
<proteinExistence type="predicted"/>
<reference evidence="1 2" key="1">
    <citation type="journal article" date="2019" name="Nat. Plants">
        <title>Genome sequencing of Musa balbisiana reveals subgenome evolution and function divergence in polyploid bananas.</title>
        <authorList>
            <person name="Yao X."/>
        </authorList>
    </citation>
    <scope>NUCLEOTIDE SEQUENCE [LARGE SCALE GENOMIC DNA]</scope>
    <source>
        <strain evidence="2">cv. DH-PKW</strain>
        <tissue evidence="1">Leaves</tissue>
    </source>
</reference>
<sequence length="320" mass="37274">MKLFRKARNDATRWGPVWNTMVLVRRKQARHRINRHRTPRSHFVKLETMSHNANLYRSLDACPQGGVEWKNSSPDLDLSVGIDDEEAGNETYNLTRCSLSPPNILLRCFPIIPADEVLHGLIPFESPSRFLLRQKDRQGDRILSPRPCRSKAAAGLWQPQEEGLREIIGFLEQQISRFSDRSQMSQQIEYYNRFPEFNNYIVFIIVSAEVVSSSRAFLLLFYFVLLGKGNLEGETFFNTQCFHWIIRDMNEKRYPDIIDHVMREICFTPQFLYTYECIPEQRGTCCPCPPFMDRNGPADDPCIIQLLSLSPLYGQEWTGR</sequence>
<name>A0A4S8K233_MUSBA</name>
<accession>A0A4S8K233</accession>
<evidence type="ECO:0000313" key="2">
    <source>
        <dbReference type="Proteomes" id="UP000317650"/>
    </source>
</evidence>
<dbReference type="Proteomes" id="UP000317650">
    <property type="component" value="Chromosome 8"/>
</dbReference>
<organism evidence="1 2">
    <name type="scientific">Musa balbisiana</name>
    <name type="common">Banana</name>
    <dbReference type="NCBI Taxonomy" id="52838"/>
    <lineage>
        <taxon>Eukaryota</taxon>
        <taxon>Viridiplantae</taxon>
        <taxon>Streptophyta</taxon>
        <taxon>Embryophyta</taxon>
        <taxon>Tracheophyta</taxon>
        <taxon>Spermatophyta</taxon>
        <taxon>Magnoliopsida</taxon>
        <taxon>Liliopsida</taxon>
        <taxon>Zingiberales</taxon>
        <taxon>Musaceae</taxon>
        <taxon>Musa</taxon>
    </lineage>
</organism>
<evidence type="ECO:0000313" key="1">
    <source>
        <dbReference type="EMBL" id="THU68782.1"/>
    </source>
</evidence>
<dbReference type="InterPro" id="IPR011989">
    <property type="entry name" value="ARM-like"/>
</dbReference>
<dbReference type="Gene3D" id="1.25.10.10">
    <property type="entry name" value="Leucine-rich Repeat Variant"/>
    <property type="match status" value="1"/>
</dbReference>
<comment type="caution">
    <text evidence="1">The sequence shown here is derived from an EMBL/GenBank/DDBJ whole genome shotgun (WGS) entry which is preliminary data.</text>
</comment>
<dbReference type="EMBL" id="PYDT01000002">
    <property type="protein sequence ID" value="THU68782.1"/>
    <property type="molecule type" value="Genomic_DNA"/>
</dbReference>
<dbReference type="AlphaFoldDB" id="A0A4S8K233"/>